<dbReference type="Gene3D" id="3.40.50.1820">
    <property type="entry name" value="alpha/beta hydrolase"/>
    <property type="match status" value="1"/>
</dbReference>
<evidence type="ECO:0000313" key="2">
    <source>
        <dbReference type="EMBL" id="MEN2743617.1"/>
    </source>
</evidence>
<feature type="region of interest" description="Disordered" evidence="1">
    <location>
        <begin position="252"/>
        <end position="274"/>
    </location>
</feature>
<dbReference type="RefSeq" id="WP_345883137.1">
    <property type="nucleotide sequence ID" value="NZ_JBDFRB010000002.1"/>
</dbReference>
<dbReference type="SUPFAM" id="SSF53474">
    <property type="entry name" value="alpha/beta-Hydrolases"/>
    <property type="match status" value="1"/>
</dbReference>
<dbReference type="EMBL" id="JBDFRB010000002">
    <property type="protein sequence ID" value="MEN2743617.1"/>
    <property type="molecule type" value="Genomic_DNA"/>
</dbReference>
<evidence type="ECO:0000313" key="3">
    <source>
        <dbReference type="Proteomes" id="UP001422074"/>
    </source>
</evidence>
<gene>
    <name evidence="2" type="ORF">ABCQ75_03560</name>
</gene>
<dbReference type="GO" id="GO:0016787">
    <property type="term" value="F:hydrolase activity"/>
    <property type="evidence" value="ECO:0007669"/>
    <property type="project" value="UniProtKB-KW"/>
</dbReference>
<proteinExistence type="predicted"/>
<sequence length="274" mass="29145">MPAEHAQPSTSAGPPYAFTESEEPVPLRANTVLPARREEIELRTADGLTLVGELALPADREPVATLITLHPLPTHGGFMDSHVFRKASFRLPALADIAVLRFNTRGTSSPRGTSEGAFEEGIGEKADVEAAVAFAAERGLPARWLVGWSFGTELALKYGASSPIAELTEGAILLSPPLHRAGDADLDAWGASERPLTVLVPEHDDYLRPAEAAQRFARVPQARFVGVDGAKHLWVGEKFVHRVLSEIVDDVTPAGAGPSGLPTEWEGPTATATA</sequence>
<dbReference type="InterPro" id="IPR029058">
    <property type="entry name" value="AB_hydrolase_fold"/>
</dbReference>
<organism evidence="2 3">
    <name type="scientific">Sinomonas halotolerans</name>
    <dbReference type="NCBI Taxonomy" id="1644133"/>
    <lineage>
        <taxon>Bacteria</taxon>
        <taxon>Bacillati</taxon>
        <taxon>Actinomycetota</taxon>
        <taxon>Actinomycetes</taxon>
        <taxon>Micrococcales</taxon>
        <taxon>Micrococcaceae</taxon>
        <taxon>Sinomonas</taxon>
    </lineage>
</organism>
<accession>A0ABU9WWR1</accession>
<reference evidence="2 3" key="1">
    <citation type="submission" date="2024-05" db="EMBL/GenBank/DDBJ databases">
        <title>Sinomonas sp. nov., isolated from a waste landfill.</title>
        <authorList>
            <person name="Zhao Y."/>
        </authorList>
    </citation>
    <scope>NUCLEOTIDE SEQUENCE [LARGE SCALE GENOMIC DNA]</scope>
    <source>
        <strain evidence="2 3">CCTCC AB2014300</strain>
    </source>
</reference>
<keyword evidence="3" id="KW-1185">Reference proteome</keyword>
<feature type="region of interest" description="Disordered" evidence="1">
    <location>
        <begin position="1"/>
        <end position="23"/>
    </location>
</feature>
<evidence type="ECO:0000256" key="1">
    <source>
        <dbReference type="SAM" id="MobiDB-lite"/>
    </source>
</evidence>
<keyword evidence="2" id="KW-0378">Hydrolase</keyword>
<protein>
    <submittedName>
        <fullName evidence="2">Alpha/beta hydrolase</fullName>
    </submittedName>
</protein>
<name>A0ABU9WWR1_9MICC</name>
<dbReference type="Proteomes" id="UP001422074">
    <property type="component" value="Unassembled WGS sequence"/>
</dbReference>
<comment type="caution">
    <text evidence="2">The sequence shown here is derived from an EMBL/GenBank/DDBJ whole genome shotgun (WGS) entry which is preliminary data.</text>
</comment>